<evidence type="ECO:0000256" key="1">
    <source>
        <dbReference type="ARBA" id="ARBA00013201"/>
    </source>
</evidence>
<evidence type="ECO:0000256" key="5">
    <source>
        <dbReference type="SAM" id="MobiDB-lite"/>
    </source>
</evidence>
<sequence length="634" mass="71076">MPSSSIFPDNVLGHPKHSNSKLSDTPKGKKPKARPPRSIRDKVPFYGKLPKYTGPYEVGTIDLEVPAREPRTFSDIKRHGVHILALETILMTIYYPAHINSGVEIKTPAAKQRFRPTWLSRPRDLTSRGYGKFASIPETLTLLWFFLTTWFTKLPAYKNARIADHWPQHGRTATHHRKTTRARGDPPQGGPDKPKFPLILFSHGLGGTRTAYSSVCGEFASHGFVVVALEHRDGSGPRSLINHPEDGAASRPAREKAGGIEHRPEELSRPYDIVDFVFPKHDSHDTTPGHEVDKELRSAQIDLRLAEILEAYLIMCDICNGNGAKVAASNLRYEGAIGASKTGLQGIDWSLWEDRFYTDGVTMVGHSFGATTTVEMLRQQAENRFRYVTQGIVYDIWGMPVQANPSHHIQVPLLGINSEAFMYWADNFNVARNVAQEALNAGKPAWLLTVRGTVHISQSDFCILYPHIASLVLKMTADPVRAIDLNLDASLDFLSRVMPQHILQPDQPFLRTLSQEKKLLDLPVIHEQPTEHRPDEKWMAVRLKIRHEGWKRMTPGSRKRYWQKLQKMGQEEIWVHLTPECAGAGKCKTCKREASRTSGHLAEEAEAEAEAEAETGAESGVGDVWENVDADTQS</sequence>
<evidence type="ECO:0000256" key="2">
    <source>
        <dbReference type="ARBA" id="ARBA00022801"/>
    </source>
</evidence>
<dbReference type="GO" id="GO:0003847">
    <property type="term" value="F:1-alkyl-2-acetylglycerophosphocholine esterase activity"/>
    <property type="evidence" value="ECO:0007669"/>
    <property type="project" value="UniProtKB-EC"/>
</dbReference>
<feature type="region of interest" description="Disordered" evidence="5">
    <location>
        <begin position="236"/>
        <end position="262"/>
    </location>
</feature>
<feature type="compositionally biased region" description="Basic residues" evidence="5">
    <location>
        <begin position="172"/>
        <end position="181"/>
    </location>
</feature>
<dbReference type="InterPro" id="IPR029058">
    <property type="entry name" value="AB_hydrolase_fold"/>
</dbReference>
<organism evidence="6 7">
    <name type="scientific">Exophiala dermatitidis</name>
    <name type="common">Black yeast-like fungus</name>
    <name type="synonym">Wangiella dermatitidis</name>
    <dbReference type="NCBI Taxonomy" id="5970"/>
    <lineage>
        <taxon>Eukaryota</taxon>
        <taxon>Fungi</taxon>
        <taxon>Dikarya</taxon>
        <taxon>Ascomycota</taxon>
        <taxon>Pezizomycotina</taxon>
        <taxon>Eurotiomycetes</taxon>
        <taxon>Chaetothyriomycetidae</taxon>
        <taxon>Chaetothyriales</taxon>
        <taxon>Herpotrichiellaceae</taxon>
        <taxon>Exophiala</taxon>
    </lineage>
</organism>
<evidence type="ECO:0000256" key="3">
    <source>
        <dbReference type="ARBA" id="ARBA00022963"/>
    </source>
</evidence>
<comment type="caution">
    <text evidence="6">The sequence shown here is derived from an EMBL/GenBank/DDBJ whole genome shotgun (WGS) entry which is preliminary data.</text>
</comment>
<feature type="region of interest" description="Disordered" evidence="5">
    <location>
        <begin position="595"/>
        <end position="634"/>
    </location>
</feature>
<dbReference type="PANTHER" id="PTHR10272:SF0">
    <property type="entry name" value="PLATELET-ACTIVATING FACTOR ACETYLHYDROLASE"/>
    <property type="match status" value="1"/>
</dbReference>
<keyword evidence="4" id="KW-0443">Lipid metabolism</keyword>
<evidence type="ECO:0000313" key="6">
    <source>
        <dbReference type="EMBL" id="KAJ8992397.1"/>
    </source>
</evidence>
<feature type="compositionally biased region" description="Acidic residues" evidence="5">
    <location>
        <begin position="604"/>
        <end position="615"/>
    </location>
</feature>
<feature type="region of interest" description="Disordered" evidence="5">
    <location>
        <begin position="1"/>
        <end position="44"/>
    </location>
</feature>
<dbReference type="EC" id="3.1.1.47" evidence="1"/>
<reference evidence="6" key="1">
    <citation type="submission" date="2023-01" db="EMBL/GenBank/DDBJ databases">
        <title>Exophiala dermititidis isolated from Cystic Fibrosis Patient.</title>
        <authorList>
            <person name="Kurbessoian T."/>
            <person name="Crocker A."/>
            <person name="Murante D."/>
            <person name="Hogan D.A."/>
            <person name="Stajich J.E."/>
        </authorList>
    </citation>
    <scope>NUCLEOTIDE SEQUENCE</scope>
    <source>
        <strain evidence="6">Ex8</strain>
    </source>
</reference>
<dbReference type="AlphaFoldDB" id="A0AAN6EYY7"/>
<dbReference type="Gene3D" id="3.40.50.1820">
    <property type="entry name" value="alpha/beta hydrolase"/>
    <property type="match status" value="1"/>
</dbReference>
<dbReference type="EMBL" id="JAJGCB010000005">
    <property type="protein sequence ID" value="KAJ8992397.1"/>
    <property type="molecule type" value="Genomic_DNA"/>
</dbReference>
<keyword evidence="2" id="KW-0378">Hydrolase</keyword>
<dbReference type="PANTHER" id="PTHR10272">
    <property type="entry name" value="PLATELET-ACTIVATING FACTOR ACETYLHYDROLASE"/>
    <property type="match status" value="1"/>
</dbReference>
<evidence type="ECO:0000313" key="7">
    <source>
        <dbReference type="Proteomes" id="UP001161757"/>
    </source>
</evidence>
<dbReference type="Proteomes" id="UP001161757">
    <property type="component" value="Unassembled WGS sequence"/>
</dbReference>
<dbReference type="SUPFAM" id="SSF53474">
    <property type="entry name" value="alpha/beta-Hydrolases"/>
    <property type="match status" value="1"/>
</dbReference>
<feature type="region of interest" description="Disordered" evidence="5">
    <location>
        <begin position="168"/>
        <end position="195"/>
    </location>
</feature>
<proteinExistence type="predicted"/>
<keyword evidence="3" id="KW-0442">Lipid degradation</keyword>
<gene>
    <name evidence="6" type="ORF">HRR80_003501</name>
</gene>
<dbReference type="GO" id="GO:0016042">
    <property type="term" value="P:lipid catabolic process"/>
    <property type="evidence" value="ECO:0007669"/>
    <property type="project" value="UniProtKB-KW"/>
</dbReference>
<protein>
    <recommendedName>
        <fullName evidence="1">1-alkyl-2-acetylglycerophosphocholine esterase</fullName>
        <ecNumber evidence="1">3.1.1.47</ecNumber>
    </recommendedName>
</protein>
<evidence type="ECO:0000256" key="4">
    <source>
        <dbReference type="ARBA" id="ARBA00023098"/>
    </source>
</evidence>
<feature type="compositionally biased region" description="Basic residues" evidence="5">
    <location>
        <begin position="28"/>
        <end position="37"/>
    </location>
</feature>
<dbReference type="Pfam" id="PF03403">
    <property type="entry name" value="PAF-AH_p_II"/>
    <property type="match status" value="1"/>
</dbReference>
<name>A0AAN6EYY7_EXODE</name>
<accession>A0AAN6EYY7</accession>
<feature type="compositionally biased region" description="Basic and acidic residues" evidence="5">
    <location>
        <begin position="243"/>
        <end position="262"/>
    </location>
</feature>